<dbReference type="Pfam" id="PF02810">
    <property type="entry name" value="SEC-C"/>
    <property type="match status" value="1"/>
</dbReference>
<evidence type="ECO:0000313" key="4">
    <source>
        <dbReference type="Proteomes" id="UP001303532"/>
    </source>
</evidence>
<protein>
    <submittedName>
        <fullName evidence="3">SEC-C metal-binding domain-containing protein</fullName>
    </submittedName>
</protein>
<dbReference type="InterPro" id="IPR012912">
    <property type="entry name" value="Plasmid_pRiA4b_Orf3-like"/>
</dbReference>
<dbReference type="SUPFAM" id="SSF159941">
    <property type="entry name" value="MM3350-like"/>
    <property type="match status" value="1"/>
</dbReference>
<evidence type="ECO:0000256" key="1">
    <source>
        <dbReference type="SAM" id="MobiDB-lite"/>
    </source>
</evidence>
<dbReference type="InterPro" id="IPR024047">
    <property type="entry name" value="MM3350-like_sf"/>
</dbReference>
<dbReference type="PANTHER" id="PTHR41878:SF1">
    <property type="entry name" value="TNPR PROTEIN"/>
    <property type="match status" value="1"/>
</dbReference>
<gene>
    <name evidence="3" type="ORF">PGH26_02540</name>
</gene>
<keyword evidence="4" id="KW-1185">Reference proteome</keyword>
<feature type="region of interest" description="Disordered" evidence="1">
    <location>
        <begin position="438"/>
        <end position="459"/>
    </location>
</feature>
<dbReference type="InterPro" id="IPR004027">
    <property type="entry name" value="SEC_C_motif"/>
</dbReference>
<proteinExistence type="predicted"/>
<evidence type="ECO:0000313" key="3">
    <source>
        <dbReference type="EMBL" id="WOV84824.1"/>
    </source>
</evidence>
<reference evidence="3 4" key="1">
    <citation type="submission" date="2023-01" db="EMBL/GenBank/DDBJ databases">
        <title>Sporosarcina sp. nov., isolated from Korean tranditional fermented seafood 'Jeotgal'.</title>
        <authorList>
            <person name="Yang A.-I."/>
        </authorList>
    </citation>
    <scope>NUCLEOTIDE SEQUENCE [LARGE SCALE GENOMIC DNA]</scope>
    <source>
        <strain evidence="3 4">B2O-1</strain>
    </source>
</reference>
<feature type="region of interest" description="Disordered" evidence="1">
    <location>
        <begin position="217"/>
        <end position="238"/>
    </location>
</feature>
<accession>A0ABZ0KXW5</accession>
<dbReference type="Gene3D" id="3.10.450.50">
    <property type="match status" value="1"/>
</dbReference>
<name>A0ABZ0KXW5_9BACL</name>
<dbReference type="Gene3D" id="3.10.290.30">
    <property type="entry name" value="MM3350-like"/>
    <property type="match status" value="1"/>
</dbReference>
<dbReference type="SUPFAM" id="SSF103642">
    <property type="entry name" value="Sec-C motif"/>
    <property type="match status" value="1"/>
</dbReference>
<feature type="domain" description="Plasmid pRiA4b Orf3-like" evidence="2">
    <location>
        <begin position="3"/>
        <end position="183"/>
    </location>
</feature>
<sequence length="475" mass="55131">MKSYIVNITMVHVEPAVRRRVIMPAGATFNRLHEMIQLMTNFESYHTDRPYHFFEVEVDGLCITDNPVQREELKHSKTLIPKLPTRVKIDEYLEKHKQLMYTYDFGDDWRFSIDLEEIAEDYHFGFPTLLDGEGTAPPEDVGGPPGYSSFLAIMNDPSHPEHDHMKQWVSSARYHSYDKDRINDMLKLVKYKKTEWDHIHHKNYMVISDPYRESELSEEQAAAKAEKPAPKKQVNHGLNSAQQEDIELYIKAMTRLYGMVQFEQVVTLYNIQNEDQLTVKNLQDFLTSDKVASSLKKEDILFKDSVFLGPKLAGIVPEQFVRETIEKPYYQPPKEQLLRYADPGYYDQTPELVHLEKLFQKENIPQIQIDRMLHTFMTGLSMWHANFMEVIGRLMAQAGRLPEERVKQIVPVAINVANAVRLIENRGHTPQEMFELERSDVQPLTEQPDAPEVKVGRNDPCPCGSGKKYKKCCGR</sequence>
<dbReference type="Proteomes" id="UP001303532">
    <property type="component" value="Chromosome"/>
</dbReference>
<organism evidence="3 4">
    <name type="scientific">Sporosarcina jeotgali</name>
    <dbReference type="NCBI Taxonomy" id="3020056"/>
    <lineage>
        <taxon>Bacteria</taxon>
        <taxon>Bacillati</taxon>
        <taxon>Bacillota</taxon>
        <taxon>Bacilli</taxon>
        <taxon>Bacillales</taxon>
        <taxon>Caryophanaceae</taxon>
        <taxon>Sporosarcina</taxon>
    </lineage>
</organism>
<dbReference type="Pfam" id="PF07929">
    <property type="entry name" value="PRiA4_ORF3"/>
    <property type="match status" value="1"/>
</dbReference>
<evidence type="ECO:0000259" key="2">
    <source>
        <dbReference type="Pfam" id="PF07929"/>
    </source>
</evidence>
<dbReference type="RefSeq" id="WP_323692465.1">
    <property type="nucleotide sequence ID" value="NZ_CP116341.1"/>
</dbReference>
<dbReference type="EMBL" id="CP116341">
    <property type="protein sequence ID" value="WOV84824.1"/>
    <property type="molecule type" value="Genomic_DNA"/>
</dbReference>
<dbReference type="PANTHER" id="PTHR41878">
    <property type="entry name" value="LEXA REPRESSOR-RELATED"/>
    <property type="match status" value="1"/>
</dbReference>